<dbReference type="SUPFAM" id="SSF52540">
    <property type="entry name" value="P-loop containing nucleoside triphosphate hydrolases"/>
    <property type="match status" value="1"/>
</dbReference>
<gene>
    <name evidence="11" type="primary">tsaE</name>
    <name evidence="11" type="ORF">H9X81_02095</name>
</gene>
<comment type="similarity">
    <text evidence="2">Belongs to the TsaE family.</text>
</comment>
<protein>
    <recommendedName>
        <fullName evidence="3">tRNA threonylcarbamoyladenosine biosynthesis protein TsaE</fullName>
    </recommendedName>
    <alternativeName>
        <fullName evidence="10">t(6)A37 threonylcarbamoyladenosine biosynthesis protein TsaE</fullName>
    </alternativeName>
</protein>
<comment type="subcellular location">
    <subcellularLocation>
        <location evidence="1">Cytoplasm</location>
    </subcellularLocation>
</comment>
<dbReference type="Gene3D" id="3.40.50.300">
    <property type="entry name" value="P-loop containing nucleotide triphosphate hydrolases"/>
    <property type="match status" value="1"/>
</dbReference>
<evidence type="ECO:0000313" key="12">
    <source>
        <dbReference type="Proteomes" id="UP000724149"/>
    </source>
</evidence>
<dbReference type="PANTHER" id="PTHR33540:SF2">
    <property type="entry name" value="TRNA THREONYLCARBAMOYLADENOSINE BIOSYNTHESIS PROTEIN TSAE"/>
    <property type="match status" value="1"/>
</dbReference>
<evidence type="ECO:0000256" key="6">
    <source>
        <dbReference type="ARBA" id="ARBA00022723"/>
    </source>
</evidence>
<dbReference type="PANTHER" id="PTHR33540">
    <property type="entry name" value="TRNA THREONYLCARBAMOYLADENOSINE BIOSYNTHESIS PROTEIN TSAE"/>
    <property type="match status" value="1"/>
</dbReference>
<keyword evidence="7" id="KW-0547">Nucleotide-binding</keyword>
<evidence type="ECO:0000256" key="3">
    <source>
        <dbReference type="ARBA" id="ARBA00019010"/>
    </source>
</evidence>
<keyword evidence="4" id="KW-0963">Cytoplasm</keyword>
<keyword evidence="12" id="KW-1185">Reference proteome</keyword>
<evidence type="ECO:0000256" key="9">
    <source>
        <dbReference type="ARBA" id="ARBA00022842"/>
    </source>
</evidence>
<sequence length="166" mass="18225">MWTRTVRSWVCSDFSQIKRSVTNLQKFISSSPAETEQIAAEFAKTLRGGEVLAFRGGLGMGKTCFTRGLAAGLGIDPAEVSSPTFALVNEYRGGRLPLWHFDMYRVESFDALYSTGFFDYLDLGGVLALEWSENIDGALPEGTIYITFERLGDESRSITIEGGAGK</sequence>
<keyword evidence="5" id="KW-0819">tRNA processing</keyword>
<name>A0ABS2GJG3_9FIRM</name>
<dbReference type="NCBIfam" id="TIGR00150">
    <property type="entry name" value="T6A_YjeE"/>
    <property type="match status" value="1"/>
</dbReference>
<dbReference type="InterPro" id="IPR027417">
    <property type="entry name" value="P-loop_NTPase"/>
</dbReference>
<evidence type="ECO:0000256" key="2">
    <source>
        <dbReference type="ARBA" id="ARBA00007599"/>
    </source>
</evidence>
<evidence type="ECO:0000256" key="8">
    <source>
        <dbReference type="ARBA" id="ARBA00022840"/>
    </source>
</evidence>
<dbReference type="Pfam" id="PF02367">
    <property type="entry name" value="TsaE"/>
    <property type="match status" value="1"/>
</dbReference>
<dbReference type="EMBL" id="JACSNR010000001">
    <property type="protein sequence ID" value="MBM6922487.1"/>
    <property type="molecule type" value="Genomic_DNA"/>
</dbReference>
<evidence type="ECO:0000256" key="4">
    <source>
        <dbReference type="ARBA" id="ARBA00022490"/>
    </source>
</evidence>
<evidence type="ECO:0000256" key="10">
    <source>
        <dbReference type="ARBA" id="ARBA00032441"/>
    </source>
</evidence>
<keyword evidence="6" id="KW-0479">Metal-binding</keyword>
<keyword evidence="9" id="KW-0460">Magnesium</keyword>
<evidence type="ECO:0000313" key="11">
    <source>
        <dbReference type="EMBL" id="MBM6922487.1"/>
    </source>
</evidence>
<comment type="caution">
    <text evidence="11">The sequence shown here is derived from an EMBL/GenBank/DDBJ whole genome shotgun (WGS) entry which is preliminary data.</text>
</comment>
<proteinExistence type="inferred from homology"/>
<evidence type="ECO:0000256" key="5">
    <source>
        <dbReference type="ARBA" id="ARBA00022694"/>
    </source>
</evidence>
<keyword evidence="8" id="KW-0067">ATP-binding</keyword>
<evidence type="ECO:0000256" key="7">
    <source>
        <dbReference type="ARBA" id="ARBA00022741"/>
    </source>
</evidence>
<dbReference type="Proteomes" id="UP000724149">
    <property type="component" value="Unassembled WGS sequence"/>
</dbReference>
<evidence type="ECO:0000256" key="1">
    <source>
        <dbReference type="ARBA" id="ARBA00004496"/>
    </source>
</evidence>
<dbReference type="InterPro" id="IPR003442">
    <property type="entry name" value="T6A_TsaE"/>
</dbReference>
<reference evidence="11 12" key="1">
    <citation type="journal article" date="2021" name="Sci. Rep.">
        <title>The distribution of antibiotic resistance genes in chicken gut microbiota commensals.</title>
        <authorList>
            <person name="Juricova H."/>
            <person name="Matiasovicova J."/>
            <person name="Kubasova T."/>
            <person name="Cejkova D."/>
            <person name="Rychlik I."/>
        </authorList>
    </citation>
    <scope>NUCLEOTIDE SEQUENCE [LARGE SCALE GENOMIC DNA]</scope>
    <source>
        <strain evidence="11 12">An564</strain>
    </source>
</reference>
<organism evidence="11 12">
    <name type="scientific">Hydrogenoanaerobacterium saccharovorans</name>
    <dbReference type="NCBI Taxonomy" id="474960"/>
    <lineage>
        <taxon>Bacteria</taxon>
        <taxon>Bacillati</taxon>
        <taxon>Bacillota</taxon>
        <taxon>Clostridia</taxon>
        <taxon>Eubacteriales</taxon>
        <taxon>Oscillospiraceae</taxon>
        <taxon>Hydrogenoanaerobacterium</taxon>
    </lineage>
</organism>
<accession>A0ABS2GJG3</accession>